<accession>A0ABU3SGS0</accession>
<dbReference type="InterPro" id="IPR055259">
    <property type="entry name" value="YkvP/CgeB_Glyco_trans-like"/>
</dbReference>
<dbReference type="RefSeq" id="WP_316021675.1">
    <property type="nucleotide sequence ID" value="NZ_JAWDID010000105.1"/>
</dbReference>
<feature type="domain" description="Spore protein YkvP/CgeB glycosyl transferase-like" evidence="1">
    <location>
        <begin position="167"/>
        <end position="286"/>
    </location>
</feature>
<dbReference type="Pfam" id="PF13524">
    <property type="entry name" value="Glyco_trans_1_2"/>
    <property type="match status" value="1"/>
</dbReference>
<sequence>MRLAFVGQEEYFGCHVERDLDNLYNTKFFQLRFGATKQYYKELIEFNPDITIVFRGELMDAETLSDLNGTKIGYSTEPSPKIIEGRLEYTRDSLGRFKTVLGIFDKPYDYIFHYDEASRSFFESQGLFFSGYAPLPIATETYVPLPIERSRGILFFGRSTEHREGILGPLKRDFDVLHLAHGWPGGTAHEISEFNTFVARSRVVLNIHAEDEVSWEPRLQQCLSCGALVISEPISDNTYLTPDVHYLQASGGPAFYDLVRRVMENPSEFAGVARAGRQRVLQTLSSASWFPRFFQNLQQTGANRFALNSSMLSISELEIMLEFKGFSHLSTYMASRNA</sequence>
<evidence type="ECO:0000313" key="3">
    <source>
        <dbReference type="Proteomes" id="UP001254257"/>
    </source>
</evidence>
<protein>
    <submittedName>
        <fullName evidence="2">Glycosyltransferase</fullName>
    </submittedName>
</protein>
<evidence type="ECO:0000259" key="1">
    <source>
        <dbReference type="Pfam" id="PF13524"/>
    </source>
</evidence>
<comment type="caution">
    <text evidence="2">The sequence shown here is derived from an EMBL/GenBank/DDBJ whole genome shotgun (WGS) entry which is preliminary data.</text>
</comment>
<keyword evidence="3" id="KW-1185">Reference proteome</keyword>
<organism evidence="2 3">
    <name type="scientific">Bosea rubneri</name>
    <dbReference type="NCBI Taxonomy" id="3075434"/>
    <lineage>
        <taxon>Bacteria</taxon>
        <taxon>Pseudomonadati</taxon>
        <taxon>Pseudomonadota</taxon>
        <taxon>Alphaproteobacteria</taxon>
        <taxon>Hyphomicrobiales</taxon>
        <taxon>Boseaceae</taxon>
        <taxon>Bosea</taxon>
    </lineage>
</organism>
<proteinExistence type="predicted"/>
<gene>
    <name evidence="2" type="ORF">RKE40_29260</name>
</gene>
<name>A0ABU3SGS0_9HYPH</name>
<dbReference type="EMBL" id="JAWDID010000105">
    <property type="protein sequence ID" value="MDU0343983.1"/>
    <property type="molecule type" value="Genomic_DNA"/>
</dbReference>
<evidence type="ECO:0000313" key="2">
    <source>
        <dbReference type="EMBL" id="MDU0343983.1"/>
    </source>
</evidence>
<dbReference type="Proteomes" id="UP001254257">
    <property type="component" value="Unassembled WGS sequence"/>
</dbReference>
<reference evidence="2 3" key="1">
    <citation type="submission" date="2023-09" db="EMBL/GenBank/DDBJ databases">
        <title>Whole genome shotgun sequencing (WGS) of Bosea sp. ZW T0_25, isolated from stored onions (Allium cepa).</title>
        <authorList>
            <person name="Stoll D.A."/>
            <person name="Huch M."/>
        </authorList>
    </citation>
    <scope>NUCLEOTIDE SEQUENCE [LARGE SCALE GENOMIC DNA]</scope>
    <source>
        <strain evidence="2 3">ZW T0_25</strain>
    </source>
</reference>